<accession>A0A1I2MJH8</accession>
<protein>
    <submittedName>
        <fullName evidence="1">Uncharacterized protein</fullName>
    </submittedName>
</protein>
<gene>
    <name evidence="1" type="ORF">SAMN05216574_13134</name>
</gene>
<dbReference type="EMBL" id="FOND01000031">
    <property type="protein sequence ID" value="SFF89506.1"/>
    <property type="molecule type" value="Genomic_DNA"/>
</dbReference>
<sequence>MPSGPERRRPHLDHIGNAKGKLTAVADDSPDRELPLAVAMSSSAVVAALAAGDDPVQTIAAATAPLVVQAAAAVRARWVKNSTQALQVAADHMGVGLDILLERSTAYDERLKLMARVIEASARSTVTEKIDALGRVLALGLSANGDTAEALLLASGLAVLEAPHIEVLGYLAEHPLPTGDFIPDTHPGTPGWQVGILGEAIPALGNVMDALLAVLSGQGLIRDATGTSYAATPGPATWVVAPLGERCLLMLDPRRES</sequence>
<reference evidence="2" key="1">
    <citation type="submission" date="2016-10" db="EMBL/GenBank/DDBJ databases">
        <authorList>
            <person name="Varghese N."/>
            <person name="Submissions S."/>
        </authorList>
    </citation>
    <scope>NUCLEOTIDE SEQUENCE [LARGE SCALE GENOMIC DNA]</scope>
    <source>
        <strain evidence="2">DSM 46838</strain>
    </source>
</reference>
<proteinExistence type="predicted"/>
<dbReference type="Proteomes" id="UP000198589">
    <property type="component" value="Unassembled WGS sequence"/>
</dbReference>
<dbReference type="AlphaFoldDB" id="A0A1I2MJH8"/>
<keyword evidence="2" id="KW-1185">Reference proteome</keyword>
<evidence type="ECO:0000313" key="2">
    <source>
        <dbReference type="Proteomes" id="UP000198589"/>
    </source>
</evidence>
<evidence type="ECO:0000313" key="1">
    <source>
        <dbReference type="EMBL" id="SFF89506.1"/>
    </source>
</evidence>
<organism evidence="1 2">
    <name type="scientific">Blastococcus tunisiensis</name>
    <dbReference type="NCBI Taxonomy" id="1798228"/>
    <lineage>
        <taxon>Bacteria</taxon>
        <taxon>Bacillati</taxon>
        <taxon>Actinomycetota</taxon>
        <taxon>Actinomycetes</taxon>
        <taxon>Geodermatophilales</taxon>
        <taxon>Geodermatophilaceae</taxon>
        <taxon>Blastococcus</taxon>
    </lineage>
</organism>
<name>A0A1I2MJH8_9ACTN</name>